<dbReference type="PANTHER" id="PTHR22617:SF23">
    <property type="entry name" value="CHEMOTAXIS PROTEIN CHEW"/>
    <property type="match status" value="1"/>
</dbReference>
<dbReference type="RefSeq" id="WP_092836915.1">
    <property type="nucleotide sequence ID" value="NZ_CP028290.1"/>
</dbReference>
<organism evidence="2 3">
    <name type="scientific">Paracidovorax cattleyae</name>
    <dbReference type="NCBI Taxonomy" id="80868"/>
    <lineage>
        <taxon>Bacteria</taxon>
        <taxon>Pseudomonadati</taxon>
        <taxon>Pseudomonadota</taxon>
        <taxon>Betaproteobacteria</taxon>
        <taxon>Burkholderiales</taxon>
        <taxon>Comamonadaceae</taxon>
        <taxon>Paracidovorax</taxon>
    </lineage>
</organism>
<dbReference type="InterPro" id="IPR002545">
    <property type="entry name" value="CheW-lke_dom"/>
</dbReference>
<dbReference type="InterPro" id="IPR039315">
    <property type="entry name" value="CheW"/>
</dbReference>
<name>A0A1H0V8U5_9BURK</name>
<dbReference type="PROSITE" id="PS50851">
    <property type="entry name" value="CHEW"/>
    <property type="match status" value="3"/>
</dbReference>
<dbReference type="GO" id="GO:0005829">
    <property type="term" value="C:cytosol"/>
    <property type="evidence" value="ECO:0007669"/>
    <property type="project" value="TreeGrafter"/>
</dbReference>
<keyword evidence="3" id="KW-1185">Reference proteome</keyword>
<feature type="domain" description="CheW-like" evidence="1">
    <location>
        <begin position="347"/>
        <end position="499"/>
    </location>
</feature>
<feature type="domain" description="CheW-like" evidence="1">
    <location>
        <begin position="177"/>
        <end position="320"/>
    </location>
</feature>
<dbReference type="PANTHER" id="PTHR22617">
    <property type="entry name" value="CHEMOTAXIS SENSOR HISTIDINE KINASE-RELATED"/>
    <property type="match status" value="1"/>
</dbReference>
<gene>
    <name evidence="2" type="ORF">SAMN04489708_12429</name>
</gene>
<dbReference type="Gene3D" id="2.40.50.180">
    <property type="entry name" value="CheA-289, Domain 4"/>
    <property type="match status" value="3"/>
</dbReference>
<dbReference type="Proteomes" id="UP000199317">
    <property type="component" value="Unassembled WGS sequence"/>
</dbReference>
<evidence type="ECO:0000259" key="1">
    <source>
        <dbReference type="PROSITE" id="PS50851"/>
    </source>
</evidence>
<dbReference type="GO" id="GO:0007165">
    <property type="term" value="P:signal transduction"/>
    <property type="evidence" value="ECO:0007669"/>
    <property type="project" value="InterPro"/>
</dbReference>
<evidence type="ECO:0000313" key="2">
    <source>
        <dbReference type="EMBL" id="SDP74783.1"/>
    </source>
</evidence>
<proteinExistence type="predicted"/>
<accession>A0A1H0V8U5</accession>
<dbReference type="SUPFAM" id="SSF50341">
    <property type="entry name" value="CheW-like"/>
    <property type="match status" value="3"/>
</dbReference>
<dbReference type="Pfam" id="PF01584">
    <property type="entry name" value="CheW"/>
    <property type="match status" value="3"/>
</dbReference>
<dbReference type="SMART" id="SM00260">
    <property type="entry name" value="CheW"/>
    <property type="match status" value="3"/>
</dbReference>
<sequence>MSHPQDTAPVLPAPAGQAAVYASFTLGDEEFAIDVRHVQEAVNLPGRIVSMPLAPDFVVGVFNLRGTIVPMLDMRRLLGLGAADDPAGAKVVIVQHLGVRLGLMFDDTRRVMRPRGDEQALFGYQDHSTHRVVAGVLKVGGELVRVLDLDRLVAIENVPRAGTATGEGVASRAKRNRTRCITFRVGDLLLGFAIHGVHEIVQARGIERSPVQDALCAGVMHIRDDVVPVVRFGDLLQTGAGTDGDDSGGQRVVVLQAGAMHVGLLVDSVEAIVAYSEDDVMHVPVLTRHRASMFAGCLDLGERGHVFLLDSQGVLDHGEIGRISGQHSSLFASRDRTARAAERHAGVRQSFLWFDSRQAFGLPMQDVREIIDCGDGLIPVPGAPGFVSGMYNLRGKLVTVVDVRRYYQLGEPGPQDVLEPKVVVLQQGDTLLGLQVDRVRSIVHIDAAGKYPIPSLMRNALTPRTRHHVSEVLETQGEGGTPTHVLTLDAARIFASIGELEAEMADA</sequence>
<dbReference type="AlphaFoldDB" id="A0A1H0V8U5"/>
<dbReference type="InterPro" id="IPR036061">
    <property type="entry name" value="CheW-like_dom_sf"/>
</dbReference>
<dbReference type="OrthoDB" id="9790406at2"/>
<reference evidence="3" key="1">
    <citation type="submission" date="2016-10" db="EMBL/GenBank/DDBJ databases">
        <authorList>
            <person name="Varghese N."/>
            <person name="Submissions S."/>
        </authorList>
    </citation>
    <scope>NUCLEOTIDE SEQUENCE [LARGE SCALE GENOMIC DNA]</scope>
    <source>
        <strain evidence="3">DSM 17101</strain>
    </source>
</reference>
<dbReference type="EMBL" id="FNJL01000024">
    <property type="protein sequence ID" value="SDP74783.1"/>
    <property type="molecule type" value="Genomic_DNA"/>
</dbReference>
<dbReference type="Gene3D" id="2.30.30.40">
    <property type="entry name" value="SH3 Domains"/>
    <property type="match status" value="2"/>
</dbReference>
<evidence type="ECO:0000313" key="3">
    <source>
        <dbReference type="Proteomes" id="UP000199317"/>
    </source>
</evidence>
<dbReference type="GO" id="GO:0006935">
    <property type="term" value="P:chemotaxis"/>
    <property type="evidence" value="ECO:0007669"/>
    <property type="project" value="InterPro"/>
</dbReference>
<feature type="domain" description="CheW-like" evidence="1">
    <location>
        <begin position="18"/>
        <end position="158"/>
    </location>
</feature>
<protein>
    <submittedName>
        <fullName evidence="2">Purine-binding chemotaxis protein CheW</fullName>
    </submittedName>
</protein>